<evidence type="ECO:0000313" key="1">
    <source>
        <dbReference type="Ensembl" id="ENSGWIP00000017615.1"/>
    </source>
</evidence>
<reference evidence="1" key="1">
    <citation type="submission" date="2020-06" db="EMBL/GenBank/DDBJ databases">
        <authorList>
            <consortium name="Wellcome Sanger Institute Data Sharing"/>
        </authorList>
    </citation>
    <scope>NUCLEOTIDE SEQUENCE [LARGE SCALE GENOMIC DNA]</scope>
</reference>
<name>A0A8C5E7W0_GOUWI</name>
<dbReference type="Ensembl" id="ENSGWIT00000019439.1">
    <property type="protein sequence ID" value="ENSGWIP00000017615.1"/>
    <property type="gene ID" value="ENSGWIG00000009803.1"/>
</dbReference>
<dbReference type="Proteomes" id="UP000694680">
    <property type="component" value="Chromosome 5"/>
</dbReference>
<evidence type="ECO:0000313" key="2">
    <source>
        <dbReference type="Proteomes" id="UP000694680"/>
    </source>
</evidence>
<reference evidence="1" key="2">
    <citation type="submission" date="2025-08" db="UniProtKB">
        <authorList>
            <consortium name="Ensembl"/>
        </authorList>
    </citation>
    <scope>IDENTIFICATION</scope>
</reference>
<reference evidence="1" key="3">
    <citation type="submission" date="2025-09" db="UniProtKB">
        <authorList>
            <consortium name="Ensembl"/>
        </authorList>
    </citation>
    <scope>IDENTIFICATION</scope>
</reference>
<protein>
    <submittedName>
        <fullName evidence="1">Uncharacterized protein</fullName>
    </submittedName>
</protein>
<organism evidence="1 2">
    <name type="scientific">Gouania willdenowi</name>
    <name type="common">Blunt-snouted clingfish</name>
    <name type="synonym">Lepadogaster willdenowi</name>
    <dbReference type="NCBI Taxonomy" id="441366"/>
    <lineage>
        <taxon>Eukaryota</taxon>
        <taxon>Metazoa</taxon>
        <taxon>Chordata</taxon>
        <taxon>Craniata</taxon>
        <taxon>Vertebrata</taxon>
        <taxon>Euteleostomi</taxon>
        <taxon>Actinopterygii</taxon>
        <taxon>Neopterygii</taxon>
        <taxon>Teleostei</taxon>
        <taxon>Neoteleostei</taxon>
        <taxon>Acanthomorphata</taxon>
        <taxon>Ovalentaria</taxon>
        <taxon>Blenniimorphae</taxon>
        <taxon>Blenniiformes</taxon>
        <taxon>Gobiesocoidei</taxon>
        <taxon>Gobiesocidae</taxon>
        <taxon>Gobiesocinae</taxon>
        <taxon>Gouania</taxon>
    </lineage>
</organism>
<accession>A0A8C5E7W0</accession>
<proteinExistence type="predicted"/>
<dbReference type="AlphaFoldDB" id="A0A8C5E7W0"/>
<keyword evidence="2" id="KW-1185">Reference proteome</keyword>
<sequence>HQSGFTFLQTFPPSYFLEIFDDEEYDCRTPDGWLSLGTSDGHSDHKPIPAKALLPNADHASSDATLCQSVDYSWHLVGVLHYSLEKHQYLVQKVLQRSGYTDTNKSQIPTPKILKPIFYWVPRIRLLFSGEDPRIFVERIQFALNHRALTEARLFQQLAVDCMPRTPSLSSDSLQRIKALALSTPGLRCETSVKSRLTAEEIKLEYDCIMNRVIFEQLTKDDLKDFLHFTLPPKEHTLAPLKGRIKPLFINTLYQGWGPL</sequence>